<evidence type="ECO:0000256" key="2">
    <source>
        <dbReference type="ARBA" id="ARBA00022694"/>
    </source>
</evidence>
<comment type="caution">
    <text evidence="6">The sequence shown here is derived from an EMBL/GenBank/DDBJ whole genome shotgun (WGS) entry which is preliminary data.</text>
</comment>
<evidence type="ECO:0000259" key="5">
    <source>
        <dbReference type="Pfam" id="PF16198"/>
    </source>
</evidence>
<dbReference type="PANTHER" id="PTHR13767">
    <property type="entry name" value="TRNA-PSEUDOURIDINE SYNTHASE"/>
    <property type="match status" value="1"/>
</dbReference>
<reference evidence="6" key="1">
    <citation type="journal article" date="2014" name="Front. Microbiol.">
        <title>High frequency of phylogenetically diverse reductive dehalogenase-homologous genes in deep subseafloor sedimentary metagenomes.</title>
        <authorList>
            <person name="Kawai M."/>
            <person name="Futagami T."/>
            <person name="Toyoda A."/>
            <person name="Takaki Y."/>
            <person name="Nishi S."/>
            <person name="Hori S."/>
            <person name="Arai W."/>
            <person name="Tsubouchi T."/>
            <person name="Morono Y."/>
            <person name="Uchiyama I."/>
            <person name="Ito T."/>
            <person name="Fujiyama A."/>
            <person name="Inagaki F."/>
            <person name="Takami H."/>
        </authorList>
    </citation>
    <scope>NUCLEOTIDE SEQUENCE</scope>
    <source>
        <strain evidence="6">Expedition CK06-06</strain>
    </source>
</reference>
<dbReference type="SUPFAM" id="SSF55120">
    <property type="entry name" value="Pseudouridine synthase"/>
    <property type="match status" value="1"/>
</dbReference>
<feature type="domain" description="tRNA pseudouridylate synthase B C-terminal" evidence="5">
    <location>
        <begin position="169"/>
        <end position="223"/>
    </location>
</feature>
<accession>X1AML8</accession>
<evidence type="ECO:0000259" key="4">
    <source>
        <dbReference type="Pfam" id="PF01509"/>
    </source>
</evidence>
<evidence type="ECO:0000256" key="3">
    <source>
        <dbReference type="ARBA" id="ARBA00023235"/>
    </source>
</evidence>
<protein>
    <recommendedName>
        <fullName evidence="1">tRNA pseudouridine(55) synthase</fullName>
        <ecNumber evidence="1">5.4.99.25</ecNumber>
    </recommendedName>
</protein>
<dbReference type="InterPro" id="IPR002501">
    <property type="entry name" value="PsdUridine_synth_N"/>
</dbReference>
<dbReference type="GO" id="GO:0003723">
    <property type="term" value="F:RNA binding"/>
    <property type="evidence" value="ECO:0007669"/>
    <property type="project" value="InterPro"/>
</dbReference>
<evidence type="ECO:0000256" key="1">
    <source>
        <dbReference type="ARBA" id="ARBA00012787"/>
    </source>
</evidence>
<sequence>MGHTGTLDPLATGILLVCIGKATKLSQILVKYSKEYVAEIELGYETDTLDSYGEIVKRLSKDELSSRLENININNIKEKNKIIVVKNFKSYHKSLKKVLDSFVGEIDQVPPIYSAIKLKGKELYKIARKNEKVEIKPKKVKIYKIQLIDTIKNSILKIKVNCSSGTYIRALARDIGIKLKTYATLTNLVRTRIGNYKIEDSYKLEQLENLALMKRINEIVIPISEFLKIYKKVKIKDFFKKMIENGAPLSLNMIKNIPFICKKEETIIIYTNTKKSISLYKTVRDINLDTESNSKMVVAKAWIMLN</sequence>
<evidence type="ECO:0000313" key="6">
    <source>
        <dbReference type="EMBL" id="GAG73618.1"/>
    </source>
</evidence>
<dbReference type="Gene3D" id="3.30.2350.10">
    <property type="entry name" value="Pseudouridine synthase"/>
    <property type="match status" value="1"/>
</dbReference>
<dbReference type="InterPro" id="IPR020103">
    <property type="entry name" value="PsdUridine_synth_cat_dom_sf"/>
</dbReference>
<dbReference type="HAMAP" id="MF_01080">
    <property type="entry name" value="TruB_bact"/>
    <property type="match status" value="1"/>
</dbReference>
<keyword evidence="2" id="KW-0819">tRNA processing</keyword>
<dbReference type="InterPro" id="IPR032819">
    <property type="entry name" value="TruB_C"/>
</dbReference>
<dbReference type="EC" id="5.4.99.25" evidence="1"/>
<dbReference type="InterPro" id="IPR014780">
    <property type="entry name" value="tRNA_psdUridine_synth_TruB"/>
</dbReference>
<feature type="domain" description="Pseudouridine synthase II N-terminal" evidence="4">
    <location>
        <begin position="80"/>
        <end position="168"/>
    </location>
</feature>
<name>X1AML8_9ZZZZ</name>
<proteinExistence type="inferred from homology"/>
<feature type="domain" description="Pseudouridine synthase II N-terminal" evidence="4">
    <location>
        <begin position="1"/>
        <end position="64"/>
    </location>
</feature>
<dbReference type="GO" id="GO:1990481">
    <property type="term" value="P:mRNA pseudouridine synthesis"/>
    <property type="evidence" value="ECO:0007669"/>
    <property type="project" value="TreeGrafter"/>
</dbReference>
<dbReference type="AlphaFoldDB" id="X1AML8"/>
<dbReference type="CDD" id="cd02573">
    <property type="entry name" value="PseudoU_synth_EcTruB"/>
    <property type="match status" value="1"/>
</dbReference>
<dbReference type="Pfam" id="PF16198">
    <property type="entry name" value="TruB_C_2"/>
    <property type="match status" value="1"/>
</dbReference>
<gene>
    <name evidence="6" type="ORF">S01H4_02593</name>
</gene>
<organism evidence="6">
    <name type="scientific">marine sediment metagenome</name>
    <dbReference type="NCBI Taxonomy" id="412755"/>
    <lineage>
        <taxon>unclassified sequences</taxon>
        <taxon>metagenomes</taxon>
        <taxon>ecological metagenomes</taxon>
    </lineage>
</organism>
<dbReference type="GO" id="GO:0006400">
    <property type="term" value="P:tRNA modification"/>
    <property type="evidence" value="ECO:0007669"/>
    <property type="project" value="TreeGrafter"/>
</dbReference>
<dbReference type="Pfam" id="PF01509">
    <property type="entry name" value="TruB_N"/>
    <property type="match status" value="2"/>
</dbReference>
<dbReference type="GO" id="GO:0160148">
    <property type="term" value="F:tRNA pseudouridine(55) synthase activity"/>
    <property type="evidence" value="ECO:0007669"/>
    <property type="project" value="UniProtKB-EC"/>
</dbReference>
<dbReference type="PANTHER" id="PTHR13767:SF2">
    <property type="entry name" value="PSEUDOURIDYLATE SYNTHASE TRUB1"/>
    <property type="match status" value="1"/>
</dbReference>
<keyword evidence="3" id="KW-0413">Isomerase</keyword>
<dbReference type="EMBL" id="BART01000577">
    <property type="protein sequence ID" value="GAG73618.1"/>
    <property type="molecule type" value="Genomic_DNA"/>
</dbReference>